<dbReference type="AlphaFoldDB" id="A0A439DC75"/>
<dbReference type="InterPro" id="IPR036396">
    <property type="entry name" value="Cyt_P450_sf"/>
</dbReference>
<comment type="similarity">
    <text evidence="2">Belongs to the cytochrome P450 family.</text>
</comment>
<organism evidence="9 10">
    <name type="scientific">Xylaria grammica</name>
    <dbReference type="NCBI Taxonomy" id="363999"/>
    <lineage>
        <taxon>Eukaryota</taxon>
        <taxon>Fungi</taxon>
        <taxon>Dikarya</taxon>
        <taxon>Ascomycota</taxon>
        <taxon>Pezizomycotina</taxon>
        <taxon>Sordariomycetes</taxon>
        <taxon>Xylariomycetidae</taxon>
        <taxon>Xylariales</taxon>
        <taxon>Xylariaceae</taxon>
        <taxon>Xylaria</taxon>
    </lineage>
</organism>
<evidence type="ECO:0000313" key="10">
    <source>
        <dbReference type="Proteomes" id="UP000286045"/>
    </source>
</evidence>
<feature type="binding site" description="axial binding residue" evidence="8">
    <location>
        <position position="449"/>
    </location>
    <ligand>
        <name>heme</name>
        <dbReference type="ChEBI" id="CHEBI:30413"/>
    </ligand>
    <ligandPart>
        <name>Fe</name>
        <dbReference type="ChEBI" id="CHEBI:18248"/>
    </ligandPart>
</feature>
<dbReference type="EMBL" id="RYZI01000063">
    <property type="protein sequence ID" value="RWA11983.1"/>
    <property type="molecule type" value="Genomic_DNA"/>
</dbReference>
<dbReference type="InterPro" id="IPR002401">
    <property type="entry name" value="Cyt_P450_E_grp-I"/>
</dbReference>
<dbReference type="GO" id="GO:0020037">
    <property type="term" value="F:heme binding"/>
    <property type="evidence" value="ECO:0007669"/>
    <property type="project" value="InterPro"/>
</dbReference>
<keyword evidence="4 8" id="KW-0479">Metal-binding</keyword>
<evidence type="ECO:0000256" key="4">
    <source>
        <dbReference type="ARBA" id="ARBA00022723"/>
    </source>
</evidence>
<dbReference type="PRINTS" id="PR00463">
    <property type="entry name" value="EP450I"/>
</dbReference>
<evidence type="ECO:0008006" key="11">
    <source>
        <dbReference type="Google" id="ProtNLM"/>
    </source>
</evidence>
<evidence type="ECO:0000256" key="3">
    <source>
        <dbReference type="ARBA" id="ARBA00022617"/>
    </source>
</evidence>
<name>A0A439DC75_9PEZI</name>
<sequence>MGILSLEQVLAISTCLAVGYFITSTVYQWHRLRHIPGPFLASFSYLWIGYSGYSGKQFARYKDVGEKYGPVVRVGPNEVITDDPETIRRISSTKSTYPRSGWYDGARFQQGDAMFTLLEPVKHDKHKAKTAHGYSGRETPGIESAVDEQIANLIKLIRREYVAKPGARSKVVPLDLSKVIPLFTLDVISRIALGKEFGGLEANRDVVRFYEIVEAILPELNVVADVPWIRRIVFSDICIRLFGPKTTDRSGMGLMMKMTNEEVRKKYAGDNKESNDILVKGSFRRHGLTQTECQIEALFMFVAGSETTASALKITLFYLIATPTAYNRLKAEMRTAIESGRASSPITAAEAKELPYLQAVLYEGIRIRPMATATFGKEVPPDGDNINGHFVPGGTTVGPNLPSLMYSKALFGEDADMFRPERFLEADQATRTEMQRNVDLVFGYGRWMCAGKNIAWLELNKTLFELLRQFDFRILDPKVGFKCFSHGAWVDHDMFVAATESDSK</sequence>
<evidence type="ECO:0000256" key="2">
    <source>
        <dbReference type="ARBA" id="ARBA00010617"/>
    </source>
</evidence>
<protein>
    <recommendedName>
        <fullName evidence="11">Cytochrome P450</fullName>
    </recommendedName>
</protein>
<evidence type="ECO:0000256" key="7">
    <source>
        <dbReference type="ARBA" id="ARBA00023033"/>
    </source>
</evidence>
<evidence type="ECO:0000256" key="6">
    <source>
        <dbReference type="ARBA" id="ARBA00023004"/>
    </source>
</evidence>
<reference evidence="9 10" key="1">
    <citation type="submission" date="2018-12" db="EMBL/GenBank/DDBJ databases">
        <title>Draft genome sequence of Xylaria grammica IHI A82.</title>
        <authorList>
            <person name="Buettner E."/>
            <person name="Kellner H."/>
        </authorList>
    </citation>
    <scope>NUCLEOTIDE SEQUENCE [LARGE SCALE GENOMIC DNA]</scope>
    <source>
        <strain evidence="9 10">IHI A82</strain>
    </source>
</reference>
<dbReference type="PRINTS" id="PR00385">
    <property type="entry name" value="P450"/>
</dbReference>
<dbReference type="Gene3D" id="1.10.630.10">
    <property type="entry name" value="Cytochrome P450"/>
    <property type="match status" value="1"/>
</dbReference>
<dbReference type="PANTHER" id="PTHR24305">
    <property type="entry name" value="CYTOCHROME P450"/>
    <property type="match status" value="1"/>
</dbReference>
<keyword evidence="3 8" id="KW-0349">Heme</keyword>
<comment type="caution">
    <text evidence="9">The sequence shown here is derived from an EMBL/GenBank/DDBJ whole genome shotgun (WGS) entry which is preliminary data.</text>
</comment>
<accession>A0A439DC75</accession>
<dbReference type="PANTHER" id="PTHR24305:SF77">
    <property type="entry name" value="CYTOCHROME P450 MONOOXYGENASE"/>
    <property type="match status" value="1"/>
</dbReference>
<dbReference type="GO" id="GO:0005506">
    <property type="term" value="F:iron ion binding"/>
    <property type="evidence" value="ECO:0007669"/>
    <property type="project" value="InterPro"/>
</dbReference>
<dbReference type="CDD" id="cd11060">
    <property type="entry name" value="CYP57A1-like"/>
    <property type="match status" value="1"/>
</dbReference>
<gene>
    <name evidence="9" type="ORF">EKO27_g3113</name>
</gene>
<evidence type="ECO:0000256" key="5">
    <source>
        <dbReference type="ARBA" id="ARBA00023002"/>
    </source>
</evidence>
<keyword evidence="10" id="KW-1185">Reference proteome</keyword>
<evidence type="ECO:0000256" key="8">
    <source>
        <dbReference type="PIRSR" id="PIRSR602401-1"/>
    </source>
</evidence>
<dbReference type="SUPFAM" id="SSF48264">
    <property type="entry name" value="Cytochrome P450"/>
    <property type="match status" value="1"/>
</dbReference>
<dbReference type="GO" id="GO:0016705">
    <property type="term" value="F:oxidoreductase activity, acting on paired donors, with incorporation or reduction of molecular oxygen"/>
    <property type="evidence" value="ECO:0007669"/>
    <property type="project" value="InterPro"/>
</dbReference>
<keyword evidence="6 8" id="KW-0408">Iron</keyword>
<dbReference type="Pfam" id="PF00067">
    <property type="entry name" value="p450"/>
    <property type="match status" value="1"/>
</dbReference>
<proteinExistence type="inferred from homology"/>
<dbReference type="InterPro" id="IPR001128">
    <property type="entry name" value="Cyt_P450"/>
</dbReference>
<dbReference type="Proteomes" id="UP000286045">
    <property type="component" value="Unassembled WGS sequence"/>
</dbReference>
<keyword evidence="7" id="KW-0503">Monooxygenase</keyword>
<evidence type="ECO:0000256" key="1">
    <source>
        <dbReference type="ARBA" id="ARBA00001971"/>
    </source>
</evidence>
<dbReference type="InterPro" id="IPR050121">
    <property type="entry name" value="Cytochrome_P450_monoxygenase"/>
</dbReference>
<dbReference type="STRING" id="363999.A0A439DC75"/>
<keyword evidence="5" id="KW-0560">Oxidoreductase</keyword>
<evidence type="ECO:0000313" key="9">
    <source>
        <dbReference type="EMBL" id="RWA11983.1"/>
    </source>
</evidence>
<comment type="cofactor">
    <cofactor evidence="1 8">
        <name>heme</name>
        <dbReference type="ChEBI" id="CHEBI:30413"/>
    </cofactor>
</comment>
<dbReference type="GO" id="GO:0004497">
    <property type="term" value="F:monooxygenase activity"/>
    <property type="evidence" value="ECO:0007669"/>
    <property type="project" value="UniProtKB-KW"/>
</dbReference>